<dbReference type="InterPro" id="IPR039420">
    <property type="entry name" value="WalR-like"/>
</dbReference>
<dbReference type="EMBL" id="QDGZ01000012">
    <property type="protein sequence ID" value="PVG80881.1"/>
    <property type="molecule type" value="Genomic_DNA"/>
</dbReference>
<evidence type="ECO:0000313" key="8">
    <source>
        <dbReference type="Proteomes" id="UP000246018"/>
    </source>
</evidence>
<protein>
    <submittedName>
        <fullName evidence="7">DNA-binding response regulator</fullName>
    </submittedName>
</protein>
<keyword evidence="1 3" id="KW-0597">Phosphoprotein</keyword>
<dbReference type="InterPro" id="IPR000792">
    <property type="entry name" value="Tscrpt_reg_LuxR_C"/>
</dbReference>
<evidence type="ECO:0000259" key="6">
    <source>
        <dbReference type="PROSITE" id="PS50110"/>
    </source>
</evidence>
<dbReference type="PROSITE" id="PS50043">
    <property type="entry name" value="HTH_LUXR_2"/>
    <property type="match status" value="1"/>
</dbReference>
<comment type="caution">
    <text evidence="7">The sequence shown here is derived from an EMBL/GenBank/DDBJ whole genome shotgun (WGS) entry which is preliminary data.</text>
</comment>
<dbReference type="GO" id="GO:0006355">
    <property type="term" value="P:regulation of DNA-templated transcription"/>
    <property type="evidence" value="ECO:0007669"/>
    <property type="project" value="InterPro"/>
</dbReference>
<sequence length="289" mass="31403">MGQRLRRTPHSRLRFRVRPGPRCIRFLSAGQHPRVGRRGQRTGERPVGRRQRDRAGGAAAVSDLPRVVIADDHHPIRAAVREALELGGCQVVGEAKTAYAAVELARQEHPDACLLDIAMPGSGLWAVREILRSNPTCKCIMLTVSESSDDLFDALRGGAAGYLVKDISPSAIAPAVRAAIEGQAVLDGDLTALVVDELRRKGRSARVVNSEGHEVSFTDRETEVLQLLASGCVTAEIASRLFVQPITVRRHISDAMRKLRVSSRNEAIALLRAQSGDRATPPPDRGSRD</sequence>
<dbReference type="PANTHER" id="PTHR43214:SF42">
    <property type="entry name" value="TRANSCRIPTIONAL REGULATORY PROTEIN DESR"/>
    <property type="match status" value="1"/>
</dbReference>
<keyword evidence="8" id="KW-1185">Reference proteome</keyword>
<name>A0A2T8F587_9ACTN</name>
<dbReference type="PRINTS" id="PR00038">
    <property type="entry name" value="HTHLUXR"/>
</dbReference>
<feature type="domain" description="Response regulatory" evidence="6">
    <location>
        <begin position="66"/>
        <end position="180"/>
    </location>
</feature>
<dbReference type="Gene3D" id="3.40.50.2300">
    <property type="match status" value="1"/>
</dbReference>
<evidence type="ECO:0000256" key="2">
    <source>
        <dbReference type="ARBA" id="ARBA00023125"/>
    </source>
</evidence>
<dbReference type="CDD" id="cd06170">
    <property type="entry name" value="LuxR_C_like"/>
    <property type="match status" value="1"/>
</dbReference>
<dbReference type="GO" id="GO:0000160">
    <property type="term" value="P:phosphorelay signal transduction system"/>
    <property type="evidence" value="ECO:0007669"/>
    <property type="project" value="InterPro"/>
</dbReference>
<dbReference type="PANTHER" id="PTHR43214">
    <property type="entry name" value="TWO-COMPONENT RESPONSE REGULATOR"/>
    <property type="match status" value="1"/>
</dbReference>
<gene>
    <name evidence="7" type="ORF">DDE18_21095</name>
</gene>
<dbReference type="SMART" id="SM00421">
    <property type="entry name" value="HTH_LUXR"/>
    <property type="match status" value="1"/>
</dbReference>
<dbReference type="Proteomes" id="UP000246018">
    <property type="component" value="Unassembled WGS sequence"/>
</dbReference>
<dbReference type="CDD" id="cd17535">
    <property type="entry name" value="REC_NarL-like"/>
    <property type="match status" value="1"/>
</dbReference>
<feature type="domain" description="HTH luxR-type" evidence="5">
    <location>
        <begin position="210"/>
        <end position="275"/>
    </location>
</feature>
<dbReference type="AlphaFoldDB" id="A0A2T8F587"/>
<dbReference type="Pfam" id="PF00196">
    <property type="entry name" value="GerE"/>
    <property type="match status" value="1"/>
</dbReference>
<evidence type="ECO:0000259" key="5">
    <source>
        <dbReference type="PROSITE" id="PS50043"/>
    </source>
</evidence>
<dbReference type="InterPro" id="IPR058245">
    <property type="entry name" value="NreC/VraR/RcsB-like_REC"/>
</dbReference>
<proteinExistence type="predicted"/>
<evidence type="ECO:0000256" key="1">
    <source>
        <dbReference type="ARBA" id="ARBA00022553"/>
    </source>
</evidence>
<organism evidence="7 8">
    <name type="scientific">Nocardioides gansuensis</name>
    <dbReference type="NCBI Taxonomy" id="2138300"/>
    <lineage>
        <taxon>Bacteria</taxon>
        <taxon>Bacillati</taxon>
        <taxon>Actinomycetota</taxon>
        <taxon>Actinomycetes</taxon>
        <taxon>Propionibacteriales</taxon>
        <taxon>Nocardioidaceae</taxon>
        <taxon>Nocardioides</taxon>
    </lineage>
</organism>
<feature type="modified residue" description="4-aspartylphosphate" evidence="3">
    <location>
        <position position="116"/>
    </location>
</feature>
<evidence type="ECO:0000256" key="3">
    <source>
        <dbReference type="PROSITE-ProRule" id="PRU00169"/>
    </source>
</evidence>
<evidence type="ECO:0000313" key="7">
    <source>
        <dbReference type="EMBL" id="PVG80881.1"/>
    </source>
</evidence>
<dbReference type="SMART" id="SM00448">
    <property type="entry name" value="REC"/>
    <property type="match status" value="1"/>
</dbReference>
<evidence type="ECO:0000256" key="4">
    <source>
        <dbReference type="SAM" id="MobiDB-lite"/>
    </source>
</evidence>
<dbReference type="SUPFAM" id="SSF52172">
    <property type="entry name" value="CheY-like"/>
    <property type="match status" value="1"/>
</dbReference>
<dbReference type="InterPro" id="IPR001789">
    <property type="entry name" value="Sig_transdc_resp-reg_receiver"/>
</dbReference>
<reference evidence="7 8" key="1">
    <citation type="submission" date="2018-04" db="EMBL/GenBank/DDBJ databases">
        <title>Genome of Nocardioides gansuensis WSJ-1.</title>
        <authorList>
            <person name="Wu S."/>
            <person name="Wang G."/>
        </authorList>
    </citation>
    <scope>NUCLEOTIDE SEQUENCE [LARGE SCALE GENOMIC DNA]</scope>
    <source>
        <strain evidence="7 8">WSJ-1</strain>
    </source>
</reference>
<feature type="region of interest" description="Disordered" evidence="4">
    <location>
        <begin position="31"/>
        <end position="56"/>
    </location>
</feature>
<keyword evidence="2 7" id="KW-0238">DNA-binding</keyword>
<dbReference type="PROSITE" id="PS50110">
    <property type="entry name" value="RESPONSE_REGULATORY"/>
    <property type="match status" value="1"/>
</dbReference>
<dbReference type="Pfam" id="PF00072">
    <property type="entry name" value="Response_reg"/>
    <property type="match status" value="1"/>
</dbReference>
<dbReference type="GO" id="GO:0003677">
    <property type="term" value="F:DNA binding"/>
    <property type="evidence" value="ECO:0007669"/>
    <property type="project" value="UniProtKB-KW"/>
</dbReference>
<dbReference type="InterPro" id="IPR011006">
    <property type="entry name" value="CheY-like_superfamily"/>
</dbReference>
<accession>A0A2T8F587</accession>